<dbReference type="Proteomes" id="UP000224634">
    <property type="component" value="Unassembled WGS sequence"/>
</dbReference>
<keyword evidence="5" id="KW-1185">Reference proteome</keyword>
<protein>
    <submittedName>
        <fullName evidence="4">Uncharacterized protein</fullName>
    </submittedName>
</protein>
<dbReference type="AlphaFoldDB" id="A0A2B7WVS1"/>
<evidence type="ECO:0000256" key="2">
    <source>
        <dbReference type="SAM" id="Phobius"/>
    </source>
</evidence>
<organism evidence="4 5">
    <name type="scientific">Polytolypa hystricis (strain UAMH7299)</name>
    <dbReference type="NCBI Taxonomy" id="1447883"/>
    <lineage>
        <taxon>Eukaryota</taxon>
        <taxon>Fungi</taxon>
        <taxon>Dikarya</taxon>
        <taxon>Ascomycota</taxon>
        <taxon>Pezizomycotina</taxon>
        <taxon>Eurotiomycetes</taxon>
        <taxon>Eurotiomycetidae</taxon>
        <taxon>Onygenales</taxon>
        <taxon>Onygenales incertae sedis</taxon>
        <taxon>Polytolypa</taxon>
    </lineage>
</organism>
<feature type="signal peptide" evidence="3">
    <location>
        <begin position="1"/>
        <end position="21"/>
    </location>
</feature>
<keyword evidence="2" id="KW-1133">Transmembrane helix</keyword>
<proteinExistence type="predicted"/>
<evidence type="ECO:0000313" key="5">
    <source>
        <dbReference type="Proteomes" id="UP000224634"/>
    </source>
</evidence>
<keyword evidence="2" id="KW-0812">Transmembrane</keyword>
<feature type="compositionally biased region" description="Low complexity" evidence="1">
    <location>
        <begin position="189"/>
        <end position="205"/>
    </location>
</feature>
<keyword evidence="3" id="KW-0732">Signal</keyword>
<feature type="transmembrane region" description="Helical" evidence="2">
    <location>
        <begin position="224"/>
        <end position="247"/>
    </location>
</feature>
<feature type="chain" id="PRO_5013083793" evidence="3">
    <location>
        <begin position="22"/>
        <end position="307"/>
    </location>
</feature>
<keyword evidence="2" id="KW-0472">Membrane</keyword>
<evidence type="ECO:0000313" key="4">
    <source>
        <dbReference type="EMBL" id="PGH00657.1"/>
    </source>
</evidence>
<evidence type="ECO:0000256" key="3">
    <source>
        <dbReference type="SAM" id="SignalP"/>
    </source>
</evidence>
<feature type="compositionally biased region" description="Polar residues" evidence="1">
    <location>
        <begin position="169"/>
        <end position="182"/>
    </location>
</feature>
<comment type="caution">
    <text evidence="4">The sequence shown here is derived from an EMBL/GenBank/DDBJ whole genome shotgun (WGS) entry which is preliminary data.</text>
</comment>
<dbReference type="EMBL" id="PDNA01000248">
    <property type="protein sequence ID" value="PGH00657.1"/>
    <property type="molecule type" value="Genomic_DNA"/>
</dbReference>
<reference evidence="4 5" key="1">
    <citation type="submission" date="2017-10" db="EMBL/GenBank/DDBJ databases">
        <title>Comparative genomics in systemic dimorphic fungi from Ajellomycetaceae.</title>
        <authorList>
            <person name="Munoz J.F."/>
            <person name="Mcewen J.G."/>
            <person name="Clay O.K."/>
            <person name="Cuomo C.A."/>
        </authorList>
    </citation>
    <scope>NUCLEOTIDE SEQUENCE [LARGE SCALE GENOMIC DNA]</scope>
    <source>
        <strain evidence="4 5">UAMH7299</strain>
    </source>
</reference>
<evidence type="ECO:0000256" key="1">
    <source>
        <dbReference type="SAM" id="MobiDB-lite"/>
    </source>
</evidence>
<sequence>MKTSSILFLLAVCMGTQTAQSAPLVLQNPLSADQSPESIRAGLLERLLTSAGQEFHIREQHHDVATFLVERIDSTTLDSTSHRIMKWASSWLPAAEKSRDPLGHGFLEAEASMPTPGFPPLDAPTPTASLLAVAEHGNPVPTPPLDAQERVSRHMSFFPASTGNNGYTISHSNTAGQSSSTVPEDLPYPFGSTSPTASSGTTTTTPSPPIDIASFILWSSKRPFWATILVLTTLIILFVISVVIVEVSEAIWGVIRTLKCLCGNSHAIRLSGPERRLIAVGPEEEGQEEIEVPDEVDIEKLECAEWP</sequence>
<name>A0A2B7WVS1_POLH7</name>
<dbReference type="STRING" id="1447883.A0A2B7WVS1"/>
<accession>A0A2B7WVS1</accession>
<feature type="region of interest" description="Disordered" evidence="1">
    <location>
        <begin position="169"/>
        <end position="205"/>
    </location>
</feature>
<gene>
    <name evidence="4" type="ORF">AJ80_09148</name>
</gene>